<keyword evidence="4" id="KW-1185">Reference proteome</keyword>
<dbReference type="EMBL" id="KN847538">
    <property type="protein sequence ID" value="KIW05103.1"/>
    <property type="molecule type" value="Genomic_DNA"/>
</dbReference>
<dbReference type="STRING" id="253628.A0A0D2ADP1"/>
<evidence type="ECO:0000256" key="1">
    <source>
        <dbReference type="ARBA" id="ARBA00038090"/>
    </source>
</evidence>
<sequence length="180" mass="20650">MNEGIFDEILNLEENYYREGYCLGVEDGERAGRIEGRTFGLEKGFEKFFEMGRLHGKSQIWNKRLPMAYPKKAEGGEAESHELTLLPDNERLAKHIRTLDSLTDLESLSTENNEDSVSDFDDRLNRAIAKIKVIENIIGDRSSHLNQSEPHIKTRRAGIKLSRDAISNEKNIEDIGFRIR</sequence>
<evidence type="ECO:0000313" key="4">
    <source>
        <dbReference type="Proteomes" id="UP000053259"/>
    </source>
</evidence>
<dbReference type="GeneID" id="27311633"/>
<dbReference type="FunCoup" id="A0A0D2ADP1">
    <property type="interactions" value="15"/>
</dbReference>
<accession>A0A0D2ADP1</accession>
<gene>
    <name evidence="3" type="ORF">PV09_03660</name>
</gene>
<dbReference type="RefSeq" id="XP_016214972.1">
    <property type="nucleotide sequence ID" value="XM_016356883.1"/>
</dbReference>
<feature type="domain" description="Essential protein Yae1 N-terminal" evidence="2">
    <location>
        <begin position="20"/>
        <end position="57"/>
    </location>
</feature>
<dbReference type="InterPro" id="IPR019191">
    <property type="entry name" value="Essential_protein_Yae1_N"/>
</dbReference>
<dbReference type="HOGENOM" id="CLU_093235_1_0_1"/>
<evidence type="ECO:0000259" key="2">
    <source>
        <dbReference type="Pfam" id="PF09811"/>
    </source>
</evidence>
<dbReference type="PANTHER" id="PTHR28532:SF1">
    <property type="entry name" value="ORAL CANCER OVEREXPRESSED 1"/>
    <property type="match status" value="1"/>
</dbReference>
<proteinExistence type="inferred from homology"/>
<dbReference type="Pfam" id="PF09811">
    <property type="entry name" value="Yae1_N"/>
    <property type="match status" value="1"/>
</dbReference>
<dbReference type="PANTHER" id="PTHR28532">
    <property type="entry name" value="GEO13458P1"/>
    <property type="match status" value="1"/>
</dbReference>
<name>A0A0D2ADP1_9PEZI</name>
<dbReference type="InterPro" id="IPR052436">
    <property type="entry name" value="LTO1_adapter"/>
</dbReference>
<dbReference type="VEuPathDB" id="FungiDB:PV09_03660"/>
<comment type="similarity">
    <text evidence="1">Belongs to the LTO1 family.</text>
</comment>
<dbReference type="Proteomes" id="UP000053259">
    <property type="component" value="Unassembled WGS sequence"/>
</dbReference>
<evidence type="ECO:0000313" key="3">
    <source>
        <dbReference type="EMBL" id="KIW05103.1"/>
    </source>
</evidence>
<dbReference type="AlphaFoldDB" id="A0A0D2ADP1"/>
<dbReference type="InParanoid" id="A0A0D2ADP1"/>
<dbReference type="OrthoDB" id="48036at2759"/>
<reference evidence="3 4" key="1">
    <citation type="submission" date="2015-01" db="EMBL/GenBank/DDBJ databases">
        <title>The Genome Sequence of Ochroconis gallopava CBS43764.</title>
        <authorList>
            <consortium name="The Broad Institute Genomics Platform"/>
            <person name="Cuomo C."/>
            <person name="de Hoog S."/>
            <person name="Gorbushina A."/>
            <person name="Stielow B."/>
            <person name="Teixiera M."/>
            <person name="Abouelleil A."/>
            <person name="Chapman S.B."/>
            <person name="Priest M."/>
            <person name="Young S.K."/>
            <person name="Wortman J."/>
            <person name="Nusbaum C."/>
            <person name="Birren B."/>
        </authorList>
    </citation>
    <scope>NUCLEOTIDE SEQUENCE [LARGE SCALE GENOMIC DNA]</scope>
    <source>
        <strain evidence="3 4">CBS 43764</strain>
    </source>
</reference>
<organism evidence="3 4">
    <name type="scientific">Verruconis gallopava</name>
    <dbReference type="NCBI Taxonomy" id="253628"/>
    <lineage>
        <taxon>Eukaryota</taxon>
        <taxon>Fungi</taxon>
        <taxon>Dikarya</taxon>
        <taxon>Ascomycota</taxon>
        <taxon>Pezizomycotina</taxon>
        <taxon>Dothideomycetes</taxon>
        <taxon>Pleosporomycetidae</taxon>
        <taxon>Venturiales</taxon>
        <taxon>Sympoventuriaceae</taxon>
        <taxon>Verruconis</taxon>
    </lineage>
</organism>
<protein>
    <recommendedName>
        <fullName evidence="2">Essential protein Yae1 N-terminal domain-containing protein</fullName>
    </recommendedName>
</protein>